<dbReference type="EMBL" id="WHYS01000002">
    <property type="protein sequence ID" value="MQL55589.1"/>
    <property type="molecule type" value="Genomic_DNA"/>
</dbReference>
<protein>
    <submittedName>
        <fullName evidence="2">Uncharacterized protein</fullName>
    </submittedName>
</protein>
<reference evidence="2 3" key="2">
    <citation type="submission" date="2019-10" db="EMBL/GenBank/DDBJ databases">
        <title>Genome Sequences from Six Type Strain Members of the Archaeal Family Sulfolobaceae: Acidianus ambivalens, Acidianus infernus, Metallosphaera prunae, Stygiolobus azoricus, Sulfolobus metallicus, and Sulfurisphaera ohwakuensis.</title>
        <authorList>
            <person name="Counts J.A."/>
            <person name="Kelly R.M."/>
        </authorList>
    </citation>
    <scope>NUCLEOTIDE SEQUENCE [LARGE SCALE GENOMIC DNA]</scope>
    <source>
        <strain evidence="2 3">LEI 10</strain>
    </source>
</reference>
<evidence type="ECO:0000313" key="4">
    <source>
        <dbReference type="Proteomes" id="UP000474054"/>
    </source>
</evidence>
<evidence type="ECO:0000313" key="2">
    <source>
        <dbReference type="EMBL" id="QGR21825.1"/>
    </source>
</evidence>
<dbReference type="GeneID" id="42779532"/>
<dbReference type="KEGG" id="aamb:D1866_07300"/>
<dbReference type="EMBL" id="CP045482">
    <property type="protein sequence ID" value="QGR21825.1"/>
    <property type="molecule type" value="Genomic_DNA"/>
</dbReference>
<accession>A0A650CVV3</accession>
<evidence type="ECO:0000313" key="1">
    <source>
        <dbReference type="EMBL" id="MQL55589.1"/>
    </source>
</evidence>
<dbReference type="Proteomes" id="UP000426328">
    <property type="component" value="Chromosome"/>
</dbReference>
<proteinExistence type="predicted"/>
<evidence type="ECO:0000313" key="3">
    <source>
        <dbReference type="Proteomes" id="UP000426328"/>
    </source>
</evidence>
<keyword evidence="3" id="KW-1185">Reference proteome</keyword>
<reference evidence="1 4" key="1">
    <citation type="submission" date="2019-10" db="EMBL/GenBank/DDBJ databases">
        <title>Comparative genomics of sulfur disproportionating microorganisms.</title>
        <authorList>
            <person name="Ward L.M."/>
            <person name="Bertran E."/>
            <person name="Johnston D."/>
        </authorList>
    </citation>
    <scope>NUCLEOTIDE SEQUENCE [LARGE SCALE GENOMIC DNA]</scope>
    <source>
        <strain evidence="1 4">DSM 3772</strain>
    </source>
</reference>
<sequence length="120" mass="14465">MKINDLTRIIEDLGFHIERIENIERGIRIFIKENFYIDIIEENNEWILYYVRKVDCKNLHLIREKIKKRNQEILNRGYITGICFLSNSCNVVVVKKLKNGKDEKLWDEYFNMIKVADLVT</sequence>
<organism evidence="2 3">
    <name type="scientific">Acidianus ambivalens</name>
    <name type="common">Desulfurolobus ambivalens</name>
    <dbReference type="NCBI Taxonomy" id="2283"/>
    <lineage>
        <taxon>Archaea</taxon>
        <taxon>Thermoproteota</taxon>
        <taxon>Thermoprotei</taxon>
        <taxon>Sulfolobales</taxon>
        <taxon>Sulfolobaceae</taxon>
        <taxon>Acidianus</taxon>
    </lineage>
</organism>
<gene>
    <name evidence="2" type="ORF">D1866_07300</name>
    <name evidence="1" type="ORF">GFB69_07520</name>
</gene>
<dbReference type="AlphaFoldDB" id="A0A650CVV3"/>
<dbReference type="Proteomes" id="UP000474054">
    <property type="component" value="Unassembled WGS sequence"/>
</dbReference>
<name>A0A650CVV3_ACIAM</name>
<dbReference type="RefSeq" id="WP_152941587.1">
    <property type="nucleotide sequence ID" value="NZ_CP045482.1"/>
</dbReference>